<feature type="region of interest" description="Disordered" evidence="4">
    <location>
        <begin position="557"/>
        <end position="590"/>
    </location>
</feature>
<feature type="compositionally biased region" description="Basic and acidic residues" evidence="4">
    <location>
        <begin position="557"/>
        <end position="567"/>
    </location>
</feature>
<dbReference type="GO" id="GO:0009904">
    <property type="term" value="P:chloroplast accumulation movement"/>
    <property type="evidence" value="ECO:0007669"/>
    <property type="project" value="TreeGrafter"/>
</dbReference>
<dbReference type="GO" id="GO:0009903">
    <property type="term" value="P:chloroplast avoidance movement"/>
    <property type="evidence" value="ECO:0007669"/>
    <property type="project" value="TreeGrafter"/>
</dbReference>
<dbReference type="GO" id="GO:0005829">
    <property type="term" value="C:cytosol"/>
    <property type="evidence" value="ECO:0007669"/>
    <property type="project" value="TreeGrafter"/>
</dbReference>
<proteinExistence type="inferred from homology"/>
<comment type="similarity">
    <text evidence="1">Belongs to the WEB family.</text>
</comment>
<comment type="caution">
    <text evidence="5">The sequence shown here is derived from an EMBL/GenBank/DDBJ whole genome shotgun (WGS) entry which is preliminary data.</text>
</comment>
<feature type="coiled-coil region" evidence="3">
    <location>
        <begin position="313"/>
        <end position="354"/>
    </location>
</feature>
<feature type="compositionally biased region" description="Basic and acidic residues" evidence="4">
    <location>
        <begin position="581"/>
        <end position="590"/>
    </location>
</feature>
<accession>A0A328D676</accession>
<evidence type="ECO:0000313" key="5">
    <source>
        <dbReference type="EMBL" id="RAL41056.1"/>
    </source>
</evidence>
<evidence type="ECO:0000256" key="4">
    <source>
        <dbReference type="SAM" id="MobiDB-lite"/>
    </source>
</evidence>
<evidence type="ECO:0008006" key="7">
    <source>
        <dbReference type="Google" id="ProtNLM"/>
    </source>
</evidence>
<feature type="region of interest" description="Disordered" evidence="4">
    <location>
        <begin position="1"/>
        <end position="24"/>
    </location>
</feature>
<dbReference type="PANTHER" id="PTHR32054:SF3">
    <property type="entry name" value="HEAVY CHAIN, PUTATIVE, EXPRESSED-RELATED"/>
    <property type="match status" value="1"/>
</dbReference>
<gene>
    <name evidence="5" type="ORF">DM860_008754</name>
</gene>
<evidence type="ECO:0000256" key="2">
    <source>
        <dbReference type="ARBA" id="ARBA00023054"/>
    </source>
</evidence>
<keyword evidence="6" id="KW-1185">Reference proteome</keyword>
<evidence type="ECO:0000256" key="1">
    <source>
        <dbReference type="ARBA" id="ARBA00005485"/>
    </source>
</evidence>
<feature type="coiled-coil region" evidence="3">
    <location>
        <begin position="60"/>
        <end position="115"/>
    </location>
</feature>
<evidence type="ECO:0000256" key="3">
    <source>
        <dbReference type="SAM" id="Coils"/>
    </source>
</evidence>
<feature type="coiled-coil region" evidence="3">
    <location>
        <begin position="146"/>
        <end position="180"/>
    </location>
</feature>
<sequence length="623" mass="68911">MVAKDLKKATKGSPKGEVGEIDTSAPFQSVKDAVNLFGEGAFSGERNAIKRPKPHYAERAIAKETRLHLAQKEIDKLKEKLKNAENTKAQALAELERAKQAVEDLTSKLKIVSETKDSALMDSEAAKNHVDSYSKVMSDGSWKLDLETASDQYKSALSNLDGAKKELRKMRQDYNASEDVKSAAMNQEAEAKQSVMSNSEKAAELSKEITFLQDSIQLVKLASLKVQEEEAAIYVEKDVQKQAYKSSLEESAKKLASLSDEIHPQLTKNMETQLGETMSQIESLQRAMDTARSSDLDSVRAVTAELDGAKGSLHKVAEEENLLRTQLANLKLELENVRKEHSELKEKEVETESLVGNLHVKLRKAKAELEAALGEESKVRGVSGEMITTLHQLRSECESAKKETQDSKAQRESVKKEGETIRIALEEAEGKLKAALEEAEEAKAAEAKALNLIKNLSERTSAARASTSESGAQITLSKDEYDSLRRKVEESERLSEMKVGAAMAQVDAVRASEDEAVKRLEATEKEINDIKAATEEALKRAEMAEAAKRAVEGELRRWREREQKKAAETASRILAETATEEPMKKNPKEKKVLRANLSGMFSKRVNQVEGGSPSYLPGEKPIW</sequence>
<dbReference type="Pfam" id="PF05701">
    <property type="entry name" value="WEMBL"/>
    <property type="match status" value="1"/>
</dbReference>
<keyword evidence="2 3" id="KW-0175">Coiled coil</keyword>
<dbReference type="PANTHER" id="PTHR32054">
    <property type="entry name" value="HEAVY CHAIN, PUTATIVE, EXPRESSED-RELATED-RELATED"/>
    <property type="match status" value="1"/>
</dbReference>
<dbReference type="EMBL" id="NQVE01000192">
    <property type="protein sequence ID" value="RAL41056.1"/>
    <property type="molecule type" value="Genomic_DNA"/>
</dbReference>
<dbReference type="AlphaFoldDB" id="A0A328D676"/>
<name>A0A328D676_9ASTE</name>
<dbReference type="Proteomes" id="UP000249390">
    <property type="component" value="Unassembled WGS sequence"/>
</dbReference>
<dbReference type="InterPro" id="IPR008545">
    <property type="entry name" value="Web"/>
</dbReference>
<organism evidence="5 6">
    <name type="scientific">Cuscuta australis</name>
    <dbReference type="NCBI Taxonomy" id="267555"/>
    <lineage>
        <taxon>Eukaryota</taxon>
        <taxon>Viridiplantae</taxon>
        <taxon>Streptophyta</taxon>
        <taxon>Embryophyta</taxon>
        <taxon>Tracheophyta</taxon>
        <taxon>Spermatophyta</taxon>
        <taxon>Magnoliopsida</taxon>
        <taxon>eudicotyledons</taxon>
        <taxon>Gunneridae</taxon>
        <taxon>Pentapetalae</taxon>
        <taxon>asterids</taxon>
        <taxon>lamiids</taxon>
        <taxon>Solanales</taxon>
        <taxon>Convolvulaceae</taxon>
        <taxon>Cuscuteae</taxon>
        <taxon>Cuscuta</taxon>
        <taxon>Cuscuta subgen. Grammica</taxon>
        <taxon>Cuscuta sect. Cleistogrammica</taxon>
    </lineage>
</organism>
<protein>
    <recommendedName>
        <fullName evidence="7">WEB family protein</fullName>
    </recommendedName>
</protein>
<evidence type="ECO:0000313" key="6">
    <source>
        <dbReference type="Proteomes" id="UP000249390"/>
    </source>
</evidence>
<reference evidence="5 6" key="1">
    <citation type="submission" date="2018-06" db="EMBL/GenBank/DDBJ databases">
        <title>The Genome of Cuscuta australis (Dodder) Provides Insight into the Evolution of Plant Parasitism.</title>
        <authorList>
            <person name="Liu H."/>
        </authorList>
    </citation>
    <scope>NUCLEOTIDE SEQUENCE [LARGE SCALE GENOMIC DNA]</scope>
    <source>
        <strain evidence="6">cv. Yunnan</strain>
        <tissue evidence="5">Vines</tissue>
    </source>
</reference>